<dbReference type="Proteomes" id="UP001062846">
    <property type="component" value="Chromosome 3"/>
</dbReference>
<protein>
    <submittedName>
        <fullName evidence="1">Uncharacterized protein</fullName>
    </submittedName>
</protein>
<organism evidence="1 2">
    <name type="scientific">Rhododendron molle</name>
    <name type="common">Chinese azalea</name>
    <name type="synonym">Azalea mollis</name>
    <dbReference type="NCBI Taxonomy" id="49168"/>
    <lineage>
        <taxon>Eukaryota</taxon>
        <taxon>Viridiplantae</taxon>
        <taxon>Streptophyta</taxon>
        <taxon>Embryophyta</taxon>
        <taxon>Tracheophyta</taxon>
        <taxon>Spermatophyta</taxon>
        <taxon>Magnoliopsida</taxon>
        <taxon>eudicotyledons</taxon>
        <taxon>Gunneridae</taxon>
        <taxon>Pentapetalae</taxon>
        <taxon>asterids</taxon>
        <taxon>Ericales</taxon>
        <taxon>Ericaceae</taxon>
        <taxon>Ericoideae</taxon>
        <taxon>Rhodoreae</taxon>
        <taxon>Rhododendron</taxon>
    </lineage>
</organism>
<accession>A0ACC0PES6</accession>
<keyword evidence="2" id="KW-1185">Reference proteome</keyword>
<dbReference type="EMBL" id="CM046390">
    <property type="protein sequence ID" value="KAI8563646.1"/>
    <property type="molecule type" value="Genomic_DNA"/>
</dbReference>
<proteinExistence type="predicted"/>
<evidence type="ECO:0000313" key="2">
    <source>
        <dbReference type="Proteomes" id="UP001062846"/>
    </source>
</evidence>
<evidence type="ECO:0000313" key="1">
    <source>
        <dbReference type="EMBL" id="KAI8563646.1"/>
    </source>
</evidence>
<reference evidence="1" key="1">
    <citation type="submission" date="2022-02" db="EMBL/GenBank/DDBJ databases">
        <title>Plant Genome Project.</title>
        <authorList>
            <person name="Zhang R.-G."/>
        </authorList>
    </citation>
    <scope>NUCLEOTIDE SEQUENCE</scope>
    <source>
        <strain evidence="1">AT1</strain>
    </source>
</reference>
<name>A0ACC0PES6_RHOML</name>
<sequence length="132" mass="15528">MLLKDPLRKQWEERVFRNFGRTTRLTALYGRVHNYERPCPMYQLYASRRVLELILLLNQLNQVVVIATGINTCDYVYDLAAARALPNQRAESLLQKLVEFVVKDEQLGKEDCVWDWVIISIWIFVNGPLLYP</sequence>
<comment type="caution">
    <text evidence="1">The sequence shown here is derived from an EMBL/GenBank/DDBJ whole genome shotgun (WGS) entry which is preliminary data.</text>
</comment>
<gene>
    <name evidence="1" type="ORF">RHMOL_Rhmol03G0125700</name>
</gene>